<reference evidence="4" key="3">
    <citation type="submission" date="2025-04" db="UniProtKB">
        <authorList>
            <consortium name="RefSeq"/>
        </authorList>
    </citation>
    <scope>IDENTIFICATION</scope>
    <source>
        <strain evidence="4">CBS 304.34</strain>
    </source>
</reference>
<dbReference type="RefSeq" id="XP_033571936.1">
    <property type="nucleotide sequence ID" value="XM_033722363.1"/>
</dbReference>
<gene>
    <name evidence="2 4" type="ORF">BDZ99DRAFT_480961</name>
</gene>
<organism evidence="2">
    <name type="scientific">Mytilinidion resinicola</name>
    <dbReference type="NCBI Taxonomy" id="574789"/>
    <lineage>
        <taxon>Eukaryota</taxon>
        <taxon>Fungi</taxon>
        <taxon>Dikarya</taxon>
        <taxon>Ascomycota</taxon>
        <taxon>Pezizomycotina</taxon>
        <taxon>Dothideomycetes</taxon>
        <taxon>Pleosporomycetidae</taxon>
        <taxon>Mytilinidiales</taxon>
        <taxon>Mytilinidiaceae</taxon>
        <taxon>Mytilinidion</taxon>
    </lineage>
</organism>
<evidence type="ECO:0000256" key="1">
    <source>
        <dbReference type="SAM" id="MobiDB-lite"/>
    </source>
</evidence>
<dbReference type="Proteomes" id="UP000504636">
    <property type="component" value="Unplaced"/>
</dbReference>
<sequence length="316" mass="34708">MLRRPPRQAVSRRFEPSRAQDEVRPCCGEARGGACGGRGRFVSRLLGVVERSERQSIRTKTQHTAQLRQWNRERKRARLGERATGLWHCCSLGRCPELQRVLRQYAAASYVSKRTMPEQHTRLCPAPRERDGPAWCWLTRGPRGAGRHVCQLAPGLGGIAEHDSRGGGMAGRRWERQHHGEMPRVGGVRVAAAPPGQACSDSRARTARAGPGMCRAACHDTPRWGRDVESRSGASLSRTVGLSPSVSPDDRFNTPPDPTMLPATGTWPAVRSGAVDMRHRTTSDRPQRFASRCFFNWRCSSAPIGPSLASAAGPAL</sequence>
<name>A0A6A6Y831_9PEZI</name>
<dbReference type="OrthoDB" id="10667056at2759"/>
<keyword evidence="3" id="KW-1185">Reference proteome</keyword>
<proteinExistence type="predicted"/>
<reference evidence="2 4" key="1">
    <citation type="journal article" date="2020" name="Stud. Mycol.">
        <title>101 Dothideomycetes genomes: a test case for predicting lifestyles and emergence of pathogens.</title>
        <authorList>
            <person name="Haridas S."/>
            <person name="Albert R."/>
            <person name="Binder M."/>
            <person name="Bloem J."/>
            <person name="Labutti K."/>
            <person name="Salamov A."/>
            <person name="Andreopoulos B."/>
            <person name="Baker S."/>
            <person name="Barry K."/>
            <person name="Bills G."/>
            <person name="Bluhm B."/>
            <person name="Cannon C."/>
            <person name="Castanera R."/>
            <person name="Culley D."/>
            <person name="Daum C."/>
            <person name="Ezra D."/>
            <person name="Gonzalez J."/>
            <person name="Henrissat B."/>
            <person name="Kuo A."/>
            <person name="Liang C."/>
            <person name="Lipzen A."/>
            <person name="Lutzoni F."/>
            <person name="Magnuson J."/>
            <person name="Mondo S."/>
            <person name="Nolan M."/>
            <person name="Ohm R."/>
            <person name="Pangilinan J."/>
            <person name="Park H.-J."/>
            <person name="Ramirez L."/>
            <person name="Alfaro M."/>
            <person name="Sun H."/>
            <person name="Tritt A."/>
            <person name="Yoshinaga Y."/>
            <person name="Zwiers L.-H."/>
            <person name="Turgeon B."/>
            <person name="Goodwin S."/>
            <person name="Spatafora J."/>
            <person name="Crous P."/>
            <person name="Grigoriev I."/>
        </authorList>
    </citation>
    <scope>NUCLEOTIDE SEQUENCE</scope>
    <source>
        <strain evidence="2 4">CBS 304.34</strain>
    </source>
</reference>
<dbReference type="EMBL" id="MU003711">
    <property type="protein sequence ID" value="KAF2804972.1"/>
    <property type="molecule type" value="Genomic_DNA"/>
</dbReference>
<dbReference type="GeneID" id="54463256"/>
<protein>
    <submittedName>
        <fullName evidence="2 4">Uncharacterized protein</fullName>
    </submittedName>
</protein>
<reference evidence="4" key="2">
    <citation type="submission" date="2020-04" db="EMBL/GenBank/DDBJ databases">
        <authorList>
            <consortium name="NCBI Genome Project"/>
        </authorList>
    </citation>
    <scope>NUCLEOTIDE SEQUENCE</scope>
    <source>
        <strain evidence="4">CBS 304.34</strain>
    </source>
</reference>
<evidence type="ECO:0000313" key="4">
    <source>
        <dbReference type="RefSeq" id="XP_033571936.1"/>
    </source>
</evidence>
<evidence type="ECO:0000313" key="2">
    <source>
        <dbReference type="EMBL" id="KAF2804972.1"/>
    </source>
</evidence>
<accession>A0A6A6Y831</accession>
<feature type="compositionally biased region" description="Polar residues" evidence="1">
    <location>
        <begin position="232"/>
        <end position="246"/>
    </location>
</feature>
<feature type="region of interest" description="Disordered" evidence="1">
    <location>
        <begin position="224"/>
        <end position="249"/>
    </location>
</feature>
<dbReference type="AlphaFoldDB" id="A0A6A6Y831"/>
<evidence type="ECO:0000313" key="3">
    <source>
        <dbReference type="Proteomes" id="UP000504636"/>
    </source>
</evidence>